<name>X1GV81_9ZZZZ</name>
<organism evidence="2">
    <name type="scientific">marine sediment metagenome</name>
    <dbReference type="NCBI Taxonomy" id="412755"/>
    <lineage>
        <taxon>unclassified sequences</taxon>
        <taxon>metagenomes</taxon>
        <taxon>ecological metagenomes</taxon>
    </lineage>
</organism>
<sequence>MFYPLEIDNKESRRDFIAKSVESDTCFVAEIDGKVVGYTVFDYTFYSNGMIDILYICPEYRRQGVGAKLVKHVESICKTEKLFTSTNQSNLSMQGLLNKLGYVPSGFIDNLDEGDPE</sequence>
<dbReference type="InterPro" id="IPR000182">
    <property type="entry name" value="GNAT_dom"/>
</dbReference>
<protein>
    <recommendedName>
        <fullName evidence="1">N-acetyltransferase domain-containing protein</fullName>
    </recommendedName>
</protein>
<comment type="caution">
    <text evidence="2">The sequence shown here is derived from an EMBL/GenBank/DDBJ whole genome shotgun (WGS) entry which is preliminary data.</text>
</comment>
<evidence type="ECO:0000259" key="1">
    <source>
        <dbReference type="PROSITE" id="PS51186"/>
    </source>
</evidence>
<dbReference type="EMBL" id="BARU01021712">
    <property type="protein sequence ID" value="GAH48780.1"/>
    <property type="molecule type" value="Genomic_DNA"/>
</dbReference>
<feature type="domain" description="N-acetyltransferase" evidence="1">
    <location>
        <begin position="1"/>
        <end position="117"/>
    </location>
</feature>
<dbReference type="Gene3D" id="3.40.630.30">
    <property type="match status" value="1"/>
</dbReference>
<evidence type="ECO:0000313" key="2">
    <source>
        <dbReference type="EMBL" id="GAH48780.1"/>
    </source>
</evidence>
<feature type="non-terminal residue" evidence="2">
    <location>
        <position position="117"/>
    </location>
</feature>
<proteinExistence type="predicted"/>
<dbReference type="InterPro" id="IPR016181">
    <property type="entry name" value="Acyl_CoA_acyltransferase"/>
</dbReference>
<gene>
    <name evidence="2" type="ORF">S03H2_35489</name>
</gene>
<dbReference type="AlphaFoldDB" id="X1GV81"/>
<dbReference type="GO" id="GO:0016747">
    <property type="term" value="F:acyltransferase activity, transferring groups other than amino-acyl groups"/>
    <property type="evidence" value="ECO:0007669"/>
    <property type="project" value="InterPro"/>
</dbReference>
<dbReference type="CDD" id="cd04301">
    <property type="entry name" value="NAT_SF"/>
    <property type="match status" value="1"/>
</dbReference>
<reference evidence="2" key="1">
    <citation type="journal article" date="2014" name="Front. Microbiol.">
        <title>High frequency of phylogenetically diverse reductive dehalogenase-homologous genes in deep subseafloor sedimentary metagenomes.</title>
        <authorList>
            <person name="Kawai M."/>
            <person name="Futagami T."/>
            <person name="Toyoda A."/>
            <person name="Takaki Y."/>
            <person name="Nishi S."/>
            <person name="Hori S."/>
            <person name="Arai W."/>
            <person name="Tsubouchi T."/>
            <person name="Morono Y."/>
            <person name="Uchiyama I."/>
            <person name="Ito T."/>
            <person name="Fujiyama A."/>
            <person name="Inagaki F."/>
            <person name="Takami H."/>
        </authorList>
    </citation>
    <scope>NUCLEOTIDE SEQUENCE</scope>
    <source>
        <strain evidence="2">Expedition CK06-06</strain>
    </source>
</reference>
<dbReference type="Pfam" id="PF00583">
    <property type="entry name" value="Acetyltransf_1"/>
    <property type="match status" value="1"/>
</dbReference>
<accession>X1GV81</accession>
<dbReference type="PROSITE" id="PS51186">
    <property type="entry name" value="GNAT"/>
    <property type="match status" value="1"/>
</dbReference>
<dbReference type="SUPFAM" id="SSF55729">
    <property type="entry name" value="Acyl-CoA N-acyltransferases (Nat)"/>
    <property type="match status" value="1"/>
</dbReference>